<dbReference type="AlphaFoldDB" id="A0A090B8V6"/>
<feature type="non-terminal residue" evidence="1">
    <location>
        <position position="103"/>
    </location>
</feature>
<accession>A0A090B8V6</accession>
<name>A0A090B8V6_HYAAE</name>
<evidence type="ECO:0000313" key="1">
    <source>
        <dbReference type="EMBL" id="BAP69066.1"/>
    </source>
</evidence>
<dbReference type="EMBL" id="AB922490">
    <property type="protein sequence ID" value="BAP69066.1"/>
    <property type="molecule type" value="mRNA"/>
</dbReference>
<gene>
    <name evidence="1" type="primary">HaRxLL166</name>
</gene>
<sequence>MCSRQSSPWTATVTLGATVSEPATSQWQVKPLTATSRVVRFLRTLVGVLLVWTRNPVKSDTLRGPHVKDTDWLNAHDDVLAFHAQCWRKSTQCGASVAKTERL</sequence>
<organism evidence="1">
    <name type="scientific">Hyaloperonospora arabidopsidis (strain Emoy2)</name>
    <name type="common">Downy mildew agent</name>
    <name type="synonym">Peronospora arabidopsidis</name>
    <dbReference type="NCBI Taxonomy" id="559515"/>
    <lineage>
        <taxon>Eukaryota</taxon>
        <taxon>Sar</taxon>
        <taxon>Stramenopiles</taxon>
        <taxon>Oomycota</taxon>
        <taxon>Peronosporomycetes</taxon>
        <taxon>Peronosporales</taxon>
        <taxon>Peronosporaceae</taxon>
        <taxon>Hyaloperonospora</taxon>
    </lineage>
</organism>
<protein>
    <submittedName>
        <fullName evidence="1">RxLR effector candidate protein</fullName>
    </submittedName>
</protein>
<proteinExistence type="evidence at transcript level"/>
<reference evidence="1" key="1">
    <citation type="journal article" date="2014" name="PLoS Pathog.">
        <title>Expression profiling during Arabidopsis/downy mildew interaction reveals a highly-expressed effector that attenuates responses to salicylic acid.</title>
        <authorList>
            <person name="Asai S."/>
            <person name="Rallapalli G."/>
            <person name="Piquerez S.J.M."/>
            <person name="Caillaud M.C."/>
            <person name="Furzer O.J."/>
            <person name="Ishaque N."/>
            <person name="Wirthmueller L."/>
            <person name="Fabro G."/>
            <person name="Shirasu K."/>
            <person name="Jones J.D.G."/>
        </authorList>
    </citation>
    <scope>NUCLEOTIDE SEQUENCE</scope>
    <source>
        <strain evidence="1">Emoy2</strain>
    </source>
</reference>